<evidence type="ECO:0000313" key="2">
    <source>
        <dbReference type="EMBL" id="GAA4418093.1"/>
    </source>
</evidence>
<dbReference type="RefSeq" id="WP_345215116.1">
    <property type="nucleotide sequence ID" value="NZ_BAABGN010000002.1"/>
</dbReference>
<feature type="transmembrane region" description="Helical" evidence="1">
    <location>
        <begin position="79"/>
        <end position="99"/>
    </location>
</feature>
<comment type="caution">
    <text evidence="2">The sequence shown here is derived from an EMBL/GenBank/DDBJ whole genome shotgun (WGS) entry which is preliminary data.</text>
</comment>
<keyword evidence="1" id="KW-1133">Transmembrane helix</keyword>
<feature type="transmembrane region" description="Helical" evidence="1">
    <location>
        <begin position="6"/>
        <end position="28"/>
    </location>
</feature>
<feature type="transmembrane region" description="Helical" evidence="1">
    <location>
        <begin position="261"/>
        <end position="284"/>
    </location>
</feature>
<evidence type="ECO:0000313" key="3">
    <source>
        <dbReference type="Proteomes" id="UP001500622"/>
    </source>
</evidence>
<feature type="transmembrane region" description="Helical" evidence="1">
    <location>
        <begin position="186"/>
        <end position="208"/>
    </location>
</feature>
<organism evidence="2 3">
    <name type="scientific">Georgenia halophila</name>
    <dbReference type="NCBI Taxonomy" id="620889"/>
    <lineage>
        <taxon>Bacteria</taxon>
        <taxon>Bacillati</taxon>
        <taxon>Actinomycetota</taxon>
        <taxon>Actinomycetes</taxon>
        <taxon>Micrococcales</taxon>
        <taxon>Bogoriellaceae</taxon>
        <taxon>Georgenia</taxon>
    </lineage>
</organism>
<sequence>MSLIPIVAAVVLLAPLALVAAAVAALAAHGRRHRPENTPGATLLAARRHEDVTSVIGFLGGFAVFVAVVVLGLGPRLPGPPGITLAVAPAASALVHLAVHAVGERTWPRPVGAVRSAALRRRSVRDLTGRRLVLLIVTVAVLGVALLVFSLTADQSGRAVAHLITSEDARAGSGGGASGPYPGAPYAVPVAVGTLMVLLAGAWVLHLAARRPAVSGTRVVDDLVLRRTSARRILGGTQLAVGATATGVLLVAGGALSNAGWALGAWVTVGLAAACGLVSMGAAASAVPSAPAAEPTGR</sequence>
<keyword evidence="1" id="KW-0812">Transmembrane</keyword>
<evidence type="ECO:0008006" key="4">
    <source>
        <dbReference type="Google" id="ProtNLM"/>
    </source>
</evidence>
<evidence type="ECO:0000256" key="1">
    <source>
        <dbReference type="SAM" id="Phobius"/>
    </source>
</evidence>
<proteinExistence type="predicted"/>
<reference evidence="3" key="1">
    <citation type="journal article" date="2019" name="Int. J. Syst. Evol. Microbiol.">
        <title>The Global Catalogue of Microorganisms (GCM) 10K type strain sequencing project: providing services to taxonomists for standard genome sequencing and annotation.</title>
        <authorList>
            <consortium name="The Broad Institute Genomics Platform"/>
            <consortium name="The Broad Institute Genome Sequencing Center for Infectious Disease"/>
            <person name="Wu L."/>
            <person name="Ma J."/>
        </authorList>
    </citation>
    <scope>NUCLEOTIDE SEQUENCE [LARGE SCALE GENOMIC DNA]</scope>
    <source>
        <strain evidence="3">JCM 17810</strain>
    </source>
</reference>
<dbReference type="EMBL" id="BAABGN010000002">
    <property type="protein sequence ID" value="GAA4418093.1"/>
    <property type="molecule type" value="Genomic_DNA"/>
</dbReference>
<feature type="transmembrane region" description="Helical" evidence="1">
    <location>
        <begin position="132"/>
        <end position="153"/>
    </location>
</feature>
<feature type="transmembrane region" description="Helical" evidence="1">
    <location>
        <begin position="233"/>
        <end position="255"/>
    </location>
</feature>
<dbReference type="Proteomes" id="UP001500622">
    <property type="component" value="Unassembled WGS sequence"/>
</dbReference>
<feature type="transmembrane region" description="Helical" evidence="1">
    <location>
        <begin position="52"/>
        <end position="73"/>
    </location>
</feature>
<name>A0ABP8KWG2_9MICO</name>
<keyword evidence="3" id="KW-1185">Reference proteome</keyword>
<protein>
    <recommendedName>
        <fullName evidence="4">DUF1648 domain-containing protein</fullName>
    </recommendedName>
</protein>
<gene>
    <name evidence="2" type="ORF">GCM10023169_07240</name>
</gene>
<keyword evidence="1" id="KW-0472">Membrane</keyword>
<accession>A0ABP8KWG2</accession>